<dbReference type="Proteomes" id="UP001159257">
    <property type="component" value="Unassembled WGS sequence"/>
</dbReference>
<comment type="caution">
    <text evidence="9">The sequence shown here is derived from an EMBL/GenBank/DDBJ whole genome shotgun (WGS) entry which is preliminary data.</text>
</comment>
<dbReference type="PANTHER" id="PTHR30043">
    <property type="entry name" value="PHOSPHONATES TRANSPORT SYSTEM PERMEASE PROTEIN"/>
    <property type="match status" value="1"/>
</dbReference>
<feature type="transmembrane region" description="Helical" evidence="7">
    <location>
        <begin position="307"/>
        <end position="331"/>
    </location>
</feature>
<evidence type="ECO:0000313" key="10">
    <source>
        <dbReference type="Proteomes" id="UP001159257"/>
    </source>
</evidence>
<dbReference type="InterPro" id="IPR000515">
    <property type="entry name" value="MetI-like"/>
</dbReference>
<keyword evidence="4 7" id="KW-0812">Transmembrane</keyword>
<proteinExistence type="predicted"/>
<dbReference type="InterPro" id="IPR035906">
    <property type="entry name" value="MetI-like_sf"/>
</dbReference>
<dbReference type="CDD" id="cd06261">
    <property type="entry name" value="TM_PBP2"/>
    <property type="match status" value="1"/>
</dbReference>
<feature type="transmembrane region" description="Helical" evidence="7">
    <location>
        <begin position="351"/>
        <end position="371"/>
    </location>
</feature>
<protein>
    <submittedName>
        <fullName evidence="9">Phosphonate transport system permease protein</fullName>
    </submittedName>
</protein>
<feature type="transmembrane region" description="Helical" evidence="7">
    <location>
        <begin position="377"/>
        <end position="396"/>
    </location>
</feature>
<dbReference type="Gene3D" id="1.10.3720.10">
    <property type="entry name" value="MetI-like"/>
    <property type="match status" value="2"/>
</dbReference>
<evidence type="ECO:0000259" key="8">
    <source>
        <dbReference type="PROSITE" id="PS50928"/>
    </source>
</evidence>
<gene>
    <name evidence="9" type="ORF">SAMN04487964_101346</name>
</gene>
<evidence type="ECO:0000256" key="7">
    <source>
        <dbReference type="SAM" id="Phobius"/>
    </source>
</evidence>
<keyword evidence="10" id="KW-1185">Reference proteome</keyword>
<evidence type="ECO:0000256" key="1">
    <source>
        <dbReference type="ARBA" id="ARBA00004651"/>
    </source>
</evidence>
<keyword evidence="2" id="KW-0813">Transport</keyword>
<dbReference type="RefSeq" id="WP_239041895.1">
    <property type="nucleotide sequence ID" value="NZ_BAAAEY010000002.1"/>
</dbReference>
<feature type="transmembrane region" description="Helical" evidence="7">
    <location>
        <begin position="228"/>
        <end position="246"/>
    </location>
</feature>
<evidence type="ECO:0000256" key="3">
    <source>
        <dbReference type="ARBA" id="ARBA00022475"/>
    </source>
</evidence>
<evidence type="ECO:0000256" key="2">
    <source>
        <dbReference type="ARBA" id="ARBA00022448"/>
    </source>
</evidence>
<feature type="transmembrane region" description="Helical" evidence="7">
    <location>
        <begin position="20"/>
        <end position="38"/>
    </location>
</feature>
<feature type="domain" description="ABC transmembrane type-1" evidence="8">
    <location>
        <begin position="73"/>
        <end position="244"/>
    </location>
</feature>
<accession>A0ABY1RWH7</accession>
<dbReference type="PROSITE" id="PS50928">
    <property type="entry name" value="ABC_TM1"/>
    <property type="match status" value="1"/>
</dbReference>
<feature type="transmembrane region" description="Helical" evidence="7">
    <location>
        <begin position="253"/>
        <end position="275"/>
    </location>
</feature>
<evidence type="ECO:0000256" key="6">
    <source>
        <dbReference type="ARBA" id="ARBA00023136"/>
    </source>
</evidence>
<evidence type="ECO:0000256" key="5">
    <source>
        <dbReference type="ARBA" id="ARBA00022989"/>
    </source>
</evidence>
<dbReference type="SUPFAM" id="SSF161098">
    <property type="entry name" value="MetI-like"/>
    <property type="match status" value="2"/>
</dbReference>
<name>A0ABY1RWH7_9GAMM</name>
<keyword evidence="5 7" id="KW-1133">Transmembrane helix</keyword>
<organism evidence="9 10">
    <name type="scientific">Marinobacterium sediminicola</name>
    <dbReference type="NCBI Taxonomy" id="518898"/>
    <lineage>
        <taxon>Bacteria</taxon>
        <taxon>Pseudomonadati</taxon>
        <taxon>Pseudomonadota</taxon>
        <taxon>Gammaproteobacteria</taxon>
        <taxon>Oceanospirillales</taxon>
        <taxon>Oceanospirillaceae</taxon>
        <taxon>Marinobacterium</taxon>
    </lineage>
</organism>
<feature type="transmembrane region" description="Helical" evidence="7">
    <location>
        <begin position="441"/>
        <end position="461"/>
    </location>
</feature>
<evidence type="ECO:0000256" key="4">
    <source>
        <dbReference type="ARBA" id="ARBA00022692"/>
    </source>
</evidence>
<feature type="transmembrane region" description="Helical" evidence="7">
    <location>
        <begin position="68"/>
        <end position="93"/>
    </location>
</feature>
<evidence type="ECO:0000313" key="9">
    <source>
        <dbReference type="EMBL" id="SMR69729.1"/>
    </source>
</evidence>
<feature type="transmembrane region" description="Helical" evidence="7">
    <location>
        <begin position="473"/>
        <end position="490"/>
    </location>
</feature>
<keyword evidence="6 7" id="KW-0472">Membrane</keyword>
<dbReference type="EMBL" id="FXWV01000001">
    <property type="protein sequence ID" value="SMR69729.1"/>
    <property type="molecule type" value="Genomic_DNA"/>
</dbReference>
<dbReference type="PANTHER" id="PTHR30043:SF1">
    <property type="entry name" value="ABC TRANSPORT SYSTEM PERMEASE PROTEIN P69"/>
    <property type="match status" value="1"/>
</dbReference>
<reference evidence="9 10" key="1">
    <citation type="submission" date="2017-05" db="EMBL/GenBank/DDBJ databases">
        <authorList>
            <person name="Varghese N."/>
            <person name="Submissions S."/>
        </authorList>
    </citation>
    <scope>NUCLEOTIDE SEQUENCE [LARGE SCALE GENOMIC DNA]</scope>
    <source>
        <strain evidence="9 10">CGMCC 1.7287</strain>
    </source>
</reference>
<sequence length="514" mass="57353">MISSDPLGAVYASRSSARVLNGVCVLLVGLAVLAIWGADLALYPVDPWQELDRIGQGLLLPRWDEPVVLLQAVGQTVAFALLAVAISVPLGLLLSMFFHRRMVRVLCASVRSVHELFWGLIFMQLYGLSATTGLLAILVPFTGVFAKVFAEMFEQQSRDPLLTLAPRLNSLKRHLYTDVPQAWPALVSYTRYRFECALRSSAILGFIGLPTLGFHLETAFKQGQYAEAGALLWAFLLLIASIRFWVRPRLIPVYLLLAVWLLPETAGFSNGGYFWQFISQDIWPVALREGDLSGALDWYGYMLSEQVWPGLVQTLLLTQIALVLTGVIILLAYPLATQSMAGTFMRWPGRFLLLVLRSTPEMMLAFVFMLLCGPSGLPAVMALALHNGGLIAFLVANASDAEYGSRLSRPDDPKGLLRYAYIETPRRFPAMLAFLFYRWEVILRESAIMGILGIATLGFYIDSAFEEIRYDRAFLLIAVTALLNVLVDSLSRRLRRLAQTEPSRQQEMSCLKME</sequence>
<comment type="subcellular location">
    <subcellularLocation>
        <location evidence="1">Cell membrane</location>
        <topology evidence="1">Multi-pass membrane protein</topology>
    </subcellularLocation>
</comment>
<keyword evidence="3" id="KW-1003">Cell membrane</keyword>